<keyword evidence="3" id="KW-1185">Reference proteome</keyword>
<dbReference type="AlphaFoldDB" id="A0A4R4Z6H4"/>
<accession>A0A4R4Z6H4</accession>
<dbReference type="Proteomes" id="UP000295302">
    <property type="component" value="Unassembled WGS sequence"/>
</dbReference>
<reference evidence="2 3" key="1">
    <citation type="submission" date="2019-03" db="EMBL/GenBank/DDBJ databases">
        <title>Draft genome sequences of novel Actinobacteria.</title>
        <authorList>
            <person name="Sahin N."/>
            <person name="Ay H."/>
            <person name="Saygin H."/>
        </authorList>
    </citation>
    <scope>NUCLEOTIDE SEQUENCE [LARGE SCALE GENOMIC DNA]</scope>
    <source>
        <strain evidence="2 3">CH32</strain>
    </source>
</reference>
<dbReference type="SUPFAM" id="SSF46785">
    <property type="entry name" value="Winged helix' DNA-binding domain"/>
    <property type="match status" value="1"/>
</dbReference>
<dbReference type="InterPro" id="IPR036388">
    <property type="entry name" value="WH-like_DNA-bd_sf"/>
</dbReference>
<dbReference type="InterPro" id="IPR036390">
    <property type="entry name" value="WH_DNA-bd_sf"/>
</dbReference>
<dbReference type="SUPFAM" id="SSF53067">
    <property type="entry name" value="Actin-like ATPase domain"/>
    <property type="match status" value="1"/>
</dbReference>
<proteinExistence type="inferred from homology"/>
<dbReference type="Pfam" id="PF00480">
    <property type="entry name" value="ROK"/>
    <property type="match status" value="1"/>
</dbReference>
<evidence type="ECO:0000256" key="1">
    <source>
        <dbReference type="ARBA" id="ARBA00006479"/>
    </source>
</evidence>
<comment type="caution">
    <text evidence="2">The sequence shown here is derived from an EMBL/GenBank/DDBJ whole genome shotgun (WGS) entry which is preliminary data.</text>
</comment>
<gene>
    <name evidence="2" type="ORF">E1286_07095</name>
</gene>
<dbReference type="InterPro" id="IPR000600">
    <property type="entry name" value="ROK"/>
</dbReference>
<organism evidence="2 3">
    <name type="scientific">Nonomuraea terrae</name>
    <dbReference type="NCBI Taxonomy" id="2530383"/>
    <lineage>
        <taxon>Bacteria</taxon>
        <taxon>Bacillati</taxon>
        <taxon>Actinomycetota</taxon>
        <taxon>Actinomycetes</taxon>
        <taxon>Streptosporangiales</taxon>
        <taxon>Streptosporangiaceae</taxon>
        <taxon>Nonomuraea</taxon>
    </lineage>
</organism>
<dbReference type="Gene3D" id="3.30.420.40">
    <property type="match status" value="2"/>
</dbReference>
<dbReference type="OrthoDB" id="3863906at2"/>
<comment type="similarity">
    <text evidence="1">Belongs to the ROK (NagC/XylR) family.</text>
</comment>
<evidence type="ECO:0000313" key="3">
    <source>
        <dbReference type="Proteomes" id="UP000295302"/>
    </source>
</evidence>
<protein>
    <submittedName>
        <fullName evidence="2">ROK family protein</fullName>
    </submittedName>
</protein>
<dbReference type="PANTHER" id="PTHR18964">
    <property type="entry name" value="ROK (REPRESSOR, ORF, KINASE) FAMILY"/>
    <property type="match status" value="1"/>
</dbReference>
<evidence type="ECO:0000313" key="2">
    <source>
        <dbReference type="EMBL" id="TDD53516.1"/>
    </source>
</evidence>
<dbReference type="InterPro" id="IPR043129">
    <property type="entry name" value="ATPase_NBD"/>
</dbReference>
<dbReference type="PROSITE" id="PS01125">
    <property type="entry name" value="ROK"/>
    <property type="match status" value="1"/>
</dbReference>
<dbReference type="Gene3D" id="1.10.10.10">
    <property type="entry name" value="Winged helix-like DNA-binding domain superfamily/Winged helix DNA-binding domain"/>
    <property type="match status" value="1"/>
</dbReference>
<sequence length="397" mass="41561">MLTESTLIDAGGSAAGAGALLSILRDGRPRTRAELAQLTGWARSTLSLRLDALMHQRLVAPTDDAIHSGGRPATTFTFNQSARLVLAADLGVTHARLAVTDLATIPLAERTAEMPIDRGPEPVLTWLIETFRQLLGECGRSLADVCGIGVGLPGPVEHGTGTPVNPPIMPGWDRFAVPQWLSARLGAPVLVDNDVNIMALGEYWAVRSQVQHMIFVKVGTGVGCGIISEGRIHRGAQGAAGDIGHIRVPSFEEVVCRCGNIGCLEAVAGGGALAARLREAGEDASVSRDVVDLVRAGNVRAVQAVRQAGREIGMVLAWVVNFFNPSLIVVGGDIAEAGEHLLAGVREVIYSRSLPLATQHLGILTSELGDRAGVTGAAVMVIEHVLAPDVVDQAVTA</sequence>
<dbReference type="PANTHER" id="PTHR18964:SF173">
    <property type="entry name" value="GLUCOKINASE"/>
    <property type="match status" value="1"/>
</dbReference>
<dbReference type="InterPro" id="IPR049874">
    <property type="entry name" value="ROK_cs"/>
</dbReference>
<name>A0A4R4Z6H4_9ACTN</name>
<dbReference type="EMBL" id="SMKQ01000012">
    <property type="protein sequence ID" value="TDD53516.1"/>
    <property type="molecule type" value="Genomic_DNA"/>
</dbReference>